<protein>
    <submittedName>
        <fullName evidence="1">Uncharacterized protein</fullName>
    </submittedName>
</protein>
<keyword evidence="2" id="KW-1185">Reference proteome</keyword>
<sequence>MTGLVDRLLARVAQKATVEAGCSYRYYCIGSYMYQEMCCLDQKCQVTKVGKCI</sequence>
<accession>A0ABR9M247</accession>
<dbReference type="EMBL" id="JADBEK010000001">
    <property type="protein sequence ID" value="MBE1586983.1"/>
    <property type="molecule type" value="Genomic_DNA"/>
</dbReference>
<reference evidence="1 2" key="1">
    <citation type="submission" date="2020-10" db="EMBL/GenBank/DDBJ databases">
        <title>Sequencing the genomes of 1000 actinobacteria strains.</title>
        <authorList>
            <person name="Klenk H.-P."/>
        </authorList>
    </citation>
    <scope>NUCLEOTIDE SEQUENCE [LARGE SCALE GENOMIC DNA]</scope>
    <source>
        <strain evidence="1 2">DSM 43173</strain>
    </source>
</reference>
<proteinExistence type="predicted"/>
<evidence type="ECO:0000313" key="1">
    <source>
        <dbReference type="EMBL" id="MBE1586983.1"/>
    </source>
</evidence>
<name>A0ABR9M247_9ACTN</name>
<dbReference type="Proteomes" id="UP000633509">
    <property type="component" value="Unassembled WGS sequence"/>
</dbReference>
<evidence type="ECO:0000313" key="2">
    <source>
        <dbReference type="Proteomes" id="UP000633509"/>
    </source>
</evidence>
<organism evidence="1 2">
    <name type="scientific">Nonomuraea angiospora</name>
    <dbReference type="NCBI Taxonomy" id="46172"/>
    <lineage>
        <taxon>Bacteria</taxon>
        <taxon>Bacillati</taxon>
        <taxon>Actinomycetota</taxon>
        <taxon>Actinomycetes</taxon>
        <taxon>Streptosporangiales</taxon>
        <taxon>Streptosporangiaceae</taxon>
        <taxon>Nonomuraea</taxon>
    </lineage>
</organism>
<dbReference type="RefSeq" id="WP_192787459.1">
    <property type="nucleotide sequence ID" value="NZ_JADBEK010000001.1"/>
</dbReference>
<comment type="caution">
    <text evidence="1">The sequence shown here is derived from an EMBL/GenBank/DDBJ whole genome shotgun (WGS) entry which is preliminary data.</text>
</comment>
<gene>
    <name evidence="1" type="ORF">H4W80_005241</name>
</gene>